<name>A0A6N2N4D0_SALVM</name>
<dbReference type="PANTHER" id="PTHR23198">
    <property type="entry name" value="NUCLEOPORIN"/>
    <property type="match status" value="1"/>
</dbReference>
<dbReference type="GO" id="GO:0006405">
    <property type="term" value="P:RNA export from nucleus"/>
    <property type="evidence" value="ECO:0007669"/>
    <property type="project" value="TreeGrafter"/>
</dbReference>
<accession>A0A6N2N4D0</accession>
<dbReference type="GO" id="GO:0017056">
    <property type="term" value="F:structural constituent of nuclear pore"/>
    <property type="evidence" value="ECO:0007669"/>
    <property type="project" value="TreeGrafter"/>
</dbReference>
<sequence>MICLQHVYICVILSSSISAFGNYLLLTITLYVAISASSECRSFCLELQSATSSGFAGVSNNFGQSFTPQNAIAVQPVPATNPFGTLPAMPQVSFGRAGTTPSVQYGISTMPVVEKPSPVRISSLLPSRHLSHRRIRLPMRKYYPKHDGPK</sequence>
<dbReference type="InterPro" id="IPR037665">
    <property type="entry name" value="Nucleoporin_S59-like"/>
</dbReference>
<keyword evidence="1" id="KW-1133">Transmembrane helix</keyword>
<dbReference type="GO" id="GO:0003723">
    <property type="term" value="F:RNA binding"/>
    <property type="evidence" value="ECO:0007669"/>
    <property type="project" value="TreeGrafter"/>
</dbReference>
<dbReference type="PANTHER" id="PTHR23198:SF6">
    <property type="entry name" value="NUCLEAR PORE COMPLEX PROTEIN NUP98-NUP96"/>
    <property type="match status" value="1"/>
</dbReference>
<dbReference type="EMBL" id="CAADRP010002129">
    <property type="protein sequence ID" value="VFU61751.1"/>
    <property type="molecule type" value="Genomic_DNA"/>
</dbReference>
<dbReference type="GO" id="GO:0000973">
    <property type="term" value="P:post-transcriptional tethering of RNA polymerase II gene DNA at nuclear periphery"/>
    <property type="evidence" value="ECO:0007669"/>
    <property type="project" value="TreeGrafter"/>
</dbReference>
<dbReference type="GO" id="GO:0008139">
    <property type="term" value="F:nuclear localization sequence binding"/>
    <property type="evidence" value="ECO:0007669"/>
    <property type="project" value="TreeGrafter"/>
</dbReference>
<dbReference type="GO" id="GO:0044614">
    <property type="term" value="C:nuclear pore cytoplasmic filaments"/>
    <property type="evidence" value="ECO:0007669"/>
    <property type="project" value="TreeGrafter"/>
</dbReference>
<keyword evidence="1" id="KW-0472">Membrane</keyword>
<dbReference type="GO" id="GO:0006606">
    <property type="term" value="P:protein import into nucleus"/>
    <property type="evidence" value="ECO:0007669"/>
    <property type="project" value="TreeGrafter"/>
</dbReference>
<evidence type="ECO:0000313" key="2">
    <source>
        <dbReference type="EMBL" id="VFU61751.1"/>
    </source>
</evidence>
<organism evidence="2">
    <name type="scientific">Salix viminalis</name>
    <name type="common">Common osier</name>
    <name type="synonym">Basket willow</name>
    <dbReference type="NCBI Taxonomy" id="40686"/>
    <lineage>
        <taxon>Eukaryota</taxon>
        <taxon>Viridiplantae</taxon>
        <taxon>Streptophyta</taxon>
        <taxon>Embryophyta</taxon>
        <taxon>Tracheophyta</taxon>
        <taxon>Spermatophyta</taxon>
        <taxon>Magnoliopsida</taxon>
        <taxon>eudicotyledons</taxon>
        <taxon>Gunneridae</taxon>
        <taxon>Pentapetalae</taxon>
        <taxon>rosids</taxon>
        <taxon>fabids</taxon>
        <taxon>Malpighiales</taxon>
        <taxon>Salicaceae</taxon>
        <taxon>Saliceae</taxon>
        <taxon>Salix</taxon>
    </lineage>
</organism>
<protein>
    <submittedName>
        <fullName evidence="2">Uncharacterized protein</fullName>
    </submittedName>
</protein>
<evidence type="ECO:0000256" key="1">
    <source>
        <dbReference type="SAM" id="Phobius"/>
    </source>
</evidence>
<dbReference type="AlphaFoldDB" id="A0A6N2N4D0"/>
<keyword evidence="1" id="KW-0812">Transmembrane</keyword>
<proteinExistence type="predicted"/>
<gene>
    <name evidence="2" type="ORF">SVIM_LOCUS462791</name>
</gene>
<reference evidence="2" key="1">
    <citation type="submission" date="2019-03" db="EMBL/GenBank/DDBJ databases">
        <authorList>
            <person name="Mank J."/>
            <person name="Almeida P."/>
        </authorList>
    </citation>
    <scope>NUCLEOTIDE SEQUENCE</scope>
    <source>
        <strain evidence="2">78183</strain>
    </source>
</reference>
<feature type="transmembrane region" description="Helical" evidence="1">
    <location>
        <begin position="7"/>
        <end position="34"/>
    </location>
</feature>
<dbReference type="GO" id="GO:0034398">
    <property type="term" value="P:telomere tethering at nuclear periphery"/>
    <property type="evidence" value="ECO:0007669"/>
    <property type="project" value="TreeGrafter"/>
</dbReference>